<evidence type="ECO:0000313" key="2">
    <source>
        <dbReference type="Proteomes" id="UP000313359"/>
    </source>
</evidence>
<dbReference type="STRING" id="1328759.A0A5C2SLW6"/>
<accession>A0A5C2SLW6</accession>
<sequence>MFRSTAASFPTRFIAGDVLDPHFLSHSPPFPTSPAIPSHMPPGLSSVNSLNELKGHVSAIFTGAFFHLFTFDQQTYIARLLSPRRPSLTTPRLHALRRPRRLYCQACIHSWTRRTHAYTLARQLARDVGGYFRRGRSES</sequence>
<name>A0A5C2SLW6_9APHY</name>
<dbReference type="AlphaFoldDB" id="A0A5C2SLW6"/>
<evidence type="ECO:0000313" key="1">
    <source>
        <dbReference type="EMBL" id="RPD62466.1"/>
    </source>
</evidence>
<organism evidence="1 2">
    <name type="scientific">Lentinus tigrinus ALCF2SS1-6</name>
    <dbReference type="NCBI Taxonomy" id="1328759"/>
    <lineage>
        <taxon>Eukaryota</taxon>
        <taxon>Fungi</taxon>
        <taxon>Dikarya</taxon>
        <taxon>Basidiomycota</taxon>
        <taxon>Agaricomycotina</taxon>
        <taxon>Agaricomycetes</taxon>
        <taxon>Polyporales</taxon>
        <taxon>Polyporaceae</taxon>
        <taxon>Lentinus</taxon>
    </lineage>
</organism>
<keyword evidence="2" id="KW-1185">Reference proteome</keyword>
<dbReference type="OrthoDB" id="2094832at2759"/>
<reference evidence="1" key="1">
    <citation type="journal article" date="2018" name="Genome Biol. Evol.">
        <title>Genomics and development of Lentinus tigrinus, a white-rot wood-decaying mushroom with dimorphic fruiting bodies.</title>
        <authorList>
            <person name="Wu B."/>
            <person name="Xu Z."/>
            <person name="Knudson A."/>
            <person name="Carlson A."/>
            <person name="Chen N."/>
            <person name="Kovaka S."/>
            <person name="LaButti K."/>
            <person name="Lipzen A."/>
            <person name="Pennachio C."/>
            <person name="Riley R."/>
            <person name="Schakwitz W."/>
            <person name="Umezawa K."/>
            <person name="Ohm R.A."/>
            <person name="Grigoriev I.V."/>
            <person name="Nagy L.G."/>
            <person name="Gibbons J."/>
            <person name="Hibbett D."/>
        </authorList>
    </citation>
    <scope>NUCLEOTIDE SEQUENCE [LARGE SCALE GENOMIC DNA]</scope>
    <source>
        <strain evidence="1">ALCF2SS1-6</strain>
    </source>
</reference>
<protein>
    <submittedName>
        <fullName evidence="1">Uncharacterized protein</fullName>
    </submittedName>
</protein>
<proteinExistence type="predicted"/>
<gene>
    <name evidence="1" type="ORF">L227DRAFT_37115</name>
</gene>
<dbReference type="Proteomes" id="UP000313359">
    <property type="component" value="Unassembled WGS sequence"/>
</dbReference>
<dbReference type="EMBL" id="ML122259">
    <property type="protein sequence ID" value="RPD62466.1"/>
    <property type="molecule type" value="Genomic_DNA"/>
</dbReference>